<dbReference type="InterPro" id="IPR004839">
    <property type="entry name" value="Aminotransferase_I/II_large"/>
</dbReference>
<dbReference type="GO" id="GO:0030170">
    <property type="term" value="F:pyridoxal phosphate binding"/>
    <property type="evidence" value="ECO:0007669"/>
    <property type="project" value="InterPro"/>
</dbReference>
<dbReference type="AlphaFoldDB" id="A0AA45HJJ3"/>
<comment type="similarity">
    <text evidence="2">Belongs to the class-I pyridoxal-phosphate-dependent aminotransferase family.</text>
</comment>
<keyword evidence="4" id="KW-0808">Transferase</keyword>
<accession>A0AA45HJJ3</accession>
<dbReference type="RefSeq" id="WP_109603842.1">
    <property type="nucleotide sequence ID" value="NZ_QGGI01000002.1"/>
</dbReference>
<dbReference type="InterPro" id="IPR015424">
    <property type="entry name" value="PyrdxlP-dep_Trfase"/>
</dbReference>
<dbReference type="PANTHER" id="PTHR46383:SF1">
    <property type="entry name" value="ASPARTATE AMINOTRANSFERASE"/>
    <property type="match status" value="1"/>
</dbReference>
<evidence type="ECO:0000313" key="8">
    <source>
        <dbReference type="Proteomes" id="UP000245921"/>
    </source>
</evidence>
<organism evidence="7 8">
    <name type="scientific">Oceanotoga teriensis</name>
    <dbReference type="NCBI Taxonomy" id="515440"/>
    <lineage>
        <taxon>Bacteria</taxon>
        <taxon>Thermotogati</taxon>
        <taxon>Thermotogota</taxon>
        <taxon>Thermotogae</taxon>
        <taxon>Petrotogales</taxon>
        <taxon>Petrotogaceae</taxon>
        <taxon>Oceanotoga</taxon>
    </lineage>
</organism>
<dbReference type="SUPFAM" id="SSF53383">
    <property type="entry name" value="PLP-dependent transferases"/>
    <property type="match status" value="1"/>
</dbReference>
<dbReference type="EMBL" id="QGGI01000002">
    <property type="protein sequence ID" value="PWJ96222.1"/>
    <property type="molecule type" value="Genomic_DNA"/>
</dbReference>
<keyword evidence="8" id="KW-1185">Reference proteome</keyword>
<dbReference type="InterPro" id="IPR015422">
    <property type="entry name" value="PyrdxlP-dep_Trfase_small"/>
</dbReference>
<keyword evidence="3 7" id="KW-0032">Aminotransferase</keyword>
<evidence type="ECO:0000256" key="2">
    <source>
        <dbReference type="ARBA" id="ARBA00007441"/>
    </source>
</evidence>
<protein>
    <submittedName>
        <fullName evidence="7">Aspartate aminotransferase</fullName>
    </submittedName>
</protein>
<dbReference type="FunFam" id="3.40.640.10:FF:000033">
    <property type="entry name" value="Aspartate aminotransferase"/>
    <property type="match status" value="1"/>
</dbReference>
<dbReference type="GO" id="GO:0008483">
    <property type="term" value="F:transaminase activity"/>
    <property type="evidence" value="ECO:0007669"/>
    <property type="project" value="UniProtKB-KW"/>
</dbReference>
<gene>
    <name evidence="7" type="ORF">C7380_102136</name>
</gene>
<evidence type="ECO:0000259" key="6">
    <source>
        <dbReference type="Pfam" id="PF00155"/>
    </source>
</evidence>
<dbReference type="Pfam" id="PF00155">
    <property type="entry name" value="Aminotran_1_2"/>
    <property type="match status" value="1"/>
</dbReference>
<sequence length="385" mass="43813">MLFSEKILSVEPSITLELNAKAIELSKKGYDIVKLTAGEPDFSTPTEIIEAAYEAMKNGKTKYTDSKGIIELREKIVEYVEKRTNLKYGTDEVVVTNGGKQSLYNILLAMINPGDEIMVLDPSWVSYEAQIKMVGGVPVHVPLDEEEGFLPTESKLNRYYSPKTKAILINSPNNPTGVVYPKETLEIIANFAKDKEIFVISDEVYELLIYEGNHISIATIEDMKERTIIVNAFSKTWAMTGWRIGYCLGPKKLMKQIAKIQSHSTSNVNTPTQYAAIKAFDVDVYYMFKKFKDRRDYVASRLEKMNLKFLKPKGAFYYFINISEFGIEDSEFSKKLLDEAMLAVVPGSGFYKKGYIRISFATSDENLEKALDRLEKFVKNLREKK</sequence>
<evidence type="ECO:0000256" key="5">
    <source>
        <dbReference type="ARBA" id="ARBA00022898"/>
    </source>
</evidence>
<dbReference type="GO" id="GO:0006520">
    <property type="term" value="P:amino acid metabolic process"/>
    <property type="evidence" value="ECO:0007669"/>
    <property type="project" value="InterPro"/>
</dbReference>
<keyword evidence="5" id="KW-0663">Pyridoxal phosphate</keyword>
<feature type="domain" description="Aminotransferase class I/classII large" evidence="6">
    <location>
        <begin position="31"/>
        <end position="374"/>
    </location>
</feature>
<evidence type="ECO:0000256" key="1">
    <source>
        <dbReference type="ARBA" id="ARBA00001933"/>
    </source>
</evidence>
<dbReference type="InterPro" id="IPR015421">
    <property type="entry name" value="PyrdxlP-dep_Trfase_major"/>
</dbReference>
<evidence type="ECO:0000256" key="3">
    <source>
        <dbReference type="ARBA" id="ARBA00022576"/>
    </source>
</evidence>
<reference evidence="7 8" key="1">
    <citation type="submission" date="2018-05" db="EMBL/GenBank/DDBJ databases">
        <title>Genomic Encyclopedia of Type Strains, Phase IV (KMG-IV): sequencing the most valuable type-strain genomes for metagenomic binning, comparative biology and taxonomic classification.</title>
        <authorList>
            <person name="Goeker M."/>
        </authorList>
    </citation>
    <scope>NUCLEOTIDE SEQUENCE [LARGE SCALE GENOMIC DNA]</scope>
    <source>
        <strain evidence="7 8">DSM 24906</strain>
    </source>
</reference>
<dbReference type="Gene3D" id="3.40.640.10">
    <property type="entry name" value="Type I PLP-dependent aspartate aminotransferase-like (Major domain)"/>
    <property type="match status" value="1"/>
</dbReference>
<dbReference type="Gene3D" id="3.90.1150.10">
    <property type="entry name" value="Aspartate Aminotransferase, domain 1"/>
    <property type="match status" value="1"/>
</dbReference>
<evidence type="ECO:0000313" key="7">
    <source>
        <dbReference type="EMBL" id="PWJ96222.1"/>
    </source>
</evidence>
<proteinExistence type="inferred from homology"/>
<dbReference type="InterPro" id="IPR050596">
    <property type="entry name" value="AspAT/PAT-like"/>
</dbReference>
<comment type="caution">
    <text evidence="7">The sequence shown here is derived from an EMBL/GenBank/DDBJ whole genome shotgun (WGS) entry which is preliminary data.</text>
</comment>
<dbReference type="NCBIfam" id="NF041091">
    <property type="entry name" value="asp_aminotase_Arch"/>
    <property type="match status" value="1"/>
</dbReference>
<evidence type="ECO:0000256" key="4">
    <source>
        <dbReference type="ARBA" id="ARBA00022679"/>
    </source>
</evidence>
<comment type="cofactor">
    <cofactor evidence="1">
        <name>pyridoxal 5'-phosphate</name>
        <dbReference type="ChEBI" id="CHEBI:597326"/>
    </cofactor>
</comment>
<name>A0AA45HJJ3_9BACT</name>
<dbReference type="CDD" id="cd00609">
    <property type="entry name" value="AAT_like"/>
    <property type="match status" value="1"/>
</dbReference>
<dbReference type="PANTHER" id="PTHR46383">
    <property type="entry name" value="ASPARTATE AMINOTRANSFERASE"/>
    <property type="match status" value="1"/>
</dbReference>
<dbReference type="Proteomes" id="UP000245921">
    <property type="component" value="Unassembled WGS sequence"/>
</dbReference>